<name>A0A8S9YVW5_9TREM</name>
<sequence>MQSEDPDLHPIYQRLLQGQSRPTEQEVARTSWETRRLLALCPKLVKQENVLFSKMVWPISDELWYSYPRSRPSCVGCMKRRLHGAQYQLEDEVWQYDAVPPLGIPSKLHKQWKGPYTIDEALTDAT</sequence>
<proteinExistence type="predicted"/>
<dbReference type="OrthoDB" id="6281819at2759"/>
<dbReference type="Proteomes" id="UP000822476">
    <property type="component" value="Unassembled WGS sequence"/>
</dbReference>
<organism evidence="1 2">
    <name type="scientific">Paragonimus skrjabini miyazakii</name>
    <dbReference type="NCBI Taxonomy" id="59628"/>
    <lineage>
        <taxon>Eukaryota</taxon>
        <taxon>Metazoa</taxon>
        <taxon>Spiralia</taxon>
        <taxon>Lophotrochozoa</taxon>
        <taxon>Platyhelminthes</taxon>
        <taxon>Trematoda</taxon>
        <taxon>Digenea</taxon>
        <taxon>Plagiorchiida</taxon>
        <taxon>Troglotremata</taxon>
        <taxon>Troglotrematidae</taxon>
        <taxon>Paragonimus</taxon>
    </lineage>
</organism>
<dbReference type="EMBL" id="JTDE01001564">
    <property type="protein sequence ID" value="KAF7258724.1"/>
    <property type="molecule type" value="Genomic_DNA"/>
</dbReference>
<dbReference type="AlphaFoldDB" id="A0A8S9YVW5"/>
<evidence type="ECO:0000313" key="1">
    <source>
        <dbReference type="EMBL" id="KAF7258724.1"/>
    </source>
</evidence>
<comment type="caution">
    <text evidence="1">The sequence shown here is derived from an EMBL/GenBank/DDBJ whole genome shotgun (WGS) entry which is preliminary data.</text>
</comment>
<protein>
    <submittedName>
        <fullName evidence="1">Uncharacterized protein</fullName>
    </submittedName>
</protein>
<gene>
    <name evidence="1" type="ORF">EG68_04045</name>
</gene>
<accession>A0A8S9YVW5</accession>
<reference evidence="1" key="1">
    <citation type="submission" date="2019-07" db="EMBL/GenBank/DDBJ databases">
        <title>Annotation for the trematode Paragonimus miyazaki's.</title>
        <authorList>
            <person name="Choi Y.-J."/>
        </authorList>
    </citation>
    <scope>NUCLEOTIDE SEQUENCE</scope>
    <source>
        <strain evidence="1">Japan</strain>
    </source>
</reference>
<evidence type="ECO:0000313" key="2">
    <source>
        <dbReference type="Proteomes" id="UP000822476"/>
    </source>
</evidence>
<keyword evidence="2" id="KW-1185">Reference proteome</keyword>